<dbReference type="PROSITE" id="PS01047">
    <property type="entry name" value="HMA_1"/>
    <property type="match status" value="1"/>
</dbReference>
<keyword evidence="16" id="KW-1185">Reference proteome</keyword>
<comment type="similarity">
    <text evidence="2 12">Belongs to the cation transport ATPase (P-type) (TC 3.A.3) family. Type IB subfamily.</text>
</comment>
<dbReference type="PROSITE" id="PS50846">
    <property type="entry name" value="HMA_2"/>
    <property type="match status" value="1"/>
</dbReference>
<dbReference type="InterPro" id="IPR001757">
    <property type="entry name" value="P_typ_ATPase"/>
</dbReference>
<feature type="transmembrane region" description="Helical" evidence="12">
    <location>
        <begin position="727"/>
        <end position="745"/>
    </location>
</feature>
<feature type="transmembrane region" description="Helical" evidence="12">
    <location>
        <begin position="114"/>
        <end position="133"/>
    </location>
</feature>
<dbReference type="NCBIfam" id="TIGR01494">
    <property type="entry name" value="ATPase_P-type"/>
    <property type="match status" value="2"/>
</dbReference>
<dbReference type="SFLD" id="SFLDF00027">
    <property type="entry name" value="p-type_atpase"/>
    <property type="match status" value="1"/>
</dbReference>
<evidence type="ECO:0000256" key="6">
    <source>
        <dbReference type="ARBA" id="ARBA00022840"/>
    </source>
</evidence>
<evidence type="ECO:0000256" key="10">
    <source>
        <dbReference type="ARBA" id="ARBA00049360"/>
    </source>
</evidence>
<dbReference type="KEGG" id="nps:KRR39_22450"/>
<evidence type="ECO:0000256" key="2">
    <source>
        <dbReference type="ARBA" id="ARBA00006024"/>
    </source>
</evidence>
<dbReference type="GO" id="GO:0005524">
    <property type="term" value="F:ATP binding"/>
    <property type="evidence" value="ECO:0007669"/>
    <property type="project" value="UniProtKB-UniRule"/>
</dbReference>
<dbReference type="InterPro" id="IPR018303">
    <property type="entry name" value="ATPase_P-typ_P_site"/>
</dbReference>
<dbReference type="RefSeq" id="WP_216939575.1">
    <property type="nucleotide sequence ID" value="NZ_CP077062.1"/>
</dbReference>
<evidence type="ECO:0000256" key="8">
    <source>
        <dbReference type="ARBA" id="ARBA00022989"/>
    </source>
</evidence>
<comment type="catalytic activity">
    <reaction evidence="10">
        <text>ATP + H2O = ADP + phosphate + H(+)</text>
        <dbReference type="Rhea" id="RHEA:13065"/>
        <dbReference type="ChEBI" id="CHEBI:15377"/>
        <dbReference type="ChEBI" id="CHEBI:15378"/>
        <dbReference type="ChEBI" id="CHEBI:30616"/>
        <dbReference type="ChEBI" id="CHEBI:43474"/>
        <dbReference type="ChEBI" id="CHEBI:456216"/>
    </reaction>
</comment>
<dbReference type="FunFam" id="2.70.150.10:FF:000002">
    <property type="entry name" value="Copper-transporting ATPase 1, putative"/>
    <property type="match status" value="1"/>
</dbReference>
<dbReference type="SFLD" id="SFLDG00002">
    <property type="entry name" value="C1.7:_P-type_atpase_like"/>
    <property type="match status" value="1"/>
</dbReference>
<dbReference type="GO" id="GO:0043682">
    <property type="term" value="F:P-type divalent copper transporter activity"/>
    <property type="evidence" value="ECO:0007669"/>
    <property type="project" value="TreeGrafter"/>
</dbReference>
<feature type="transmembrane region" description="Helical" evidence="12">
    <location>
        <begin position="170"/>
        <end position="190"/>
    </location>
</feature>
<feature type="domain" description="HMA" evidence="14">
    <location>
        <begin position="25"/>
        <end position="89"/>
    </location>
</feature>
<evidence type="ECO:0000256" key="5">
    <source>
        <dbReference type="ARBA" id="ARBA00022741"/>
    </source>
</evidence>
<evidence type="ECO:0000256" key="3">
    <source>
        <dbReference type="ARBA" id="ARBA00022692"/>
    </source>
</evidence>
<dbReference type="InterPro" id="IPR044492">
    <property type="entry name" value="P_typ_ATPase_HD_dom"/>
</dbReference>
<comment type="subcellular location">
    <subcellularLocation>
        <location evidence="1">Cell membrane</location>
        <topology evidence="1">Multi-pass membrane protein</topology>
    </subcellularLocation>
</comment>
<name>A0A975SY80_9ACTN</name>
<dbReference type="GO" id="GO:0005507">
    <property type="term" value="F:copper ion binding"/>
    <property type="evidence" value="ECO:0007669"/>
    <property type="project" value="TreeGrafter"/>
</dbReference>
<dbReference type="EMBL" id="CP077062">
    <property type="protein sequence ID" value="QWZ08066.1"/>
    <property type="molecule type" value="Genomic_DNA"/>
</dbReference>
<dbReference type="InterPro" id="IPR027256">
    <property type="entry name" value="P-typ_ATPase_IB"/>
</dbReference>
<evidence type="ECO:0000256" key="1">
    <source>
        <dbReference type="ARBA" id="ARBA00004651"/>
    </source>
</evidence>
<keyword evidence="6 12" id="KW-0067">ATP-binding</keyword>
<evidence type="ECO:0000313" key="15">
    <source>
        <dbReference type="EMBL" id="QWZ08066.1"/>
    </source>
</evidence>
<dbReference type="CDD" id="cd02094">
    <property type="entry name" value="P-type_ATPase_Cu-like"/>
    <property type="match status" value="1"/>
</dbReference>
<keyword evidence="7" id="KW-1278">Translocase</keyword>
<organism evidence="15 16">
    <name type="scientific">Nocardioides panacis</name>
    <dbReference type="NCBI Taxonomy" id="2849501"/>
    <lineage>
        <taxon>Bacteria</taxon>
        <taxon>Bacillati</taxon>
        <taxon>Actinomycetota</taxon>
        <taxon>Actinomycetes</taxon>
        <taxon>Propionibacteriales</taxon>
        <taxon>Nocardioidaceae</taxon>
        <taxon>Nocardioides</taxon>
    </lineage>
</organism>
<keyword evidence="3 12" id="KW-0812">Transmembrane</keyword>
<keyword evidence="12" id="KW-1003">Cell membrane</keyword>
<feature type="transmembrane region" description="Helical" evidence="12">
    <location>
        <begin position="196"/>
        <end position="214"/>
    </location>
</feature>
<dbReference type="Pfam" id="PF00403">
    <property type="entry name" value="HMA"/>
    <property type="match status" value="1"/>
</dbReference>
<dbReference type="CDD" id="cd00371">
    <property type="entry name" value="HMA"/>
    <property type="match status" value="1"/>
</dbReference>
<dbReference type="PROSITE" id="PS00154">
    <property type="entry name" value="ATPASE_E1_E2"/>
    <property type="match status" value="1"/>
</dbReference>
<reference evidence="15" key="1">
    <citation type="submission" date="2021-06" db="EMBL/GenBank/DDBJ databases">
        <title>Complete genome sequence of Nocardioides sp. G188.</title>
        <authorList>
            <person name="Im W.-T."/>
        </authorList>
    </citation>
    <scope>NUCLEOTIDE SEQUENCE</scope>
    <source>
        <strain evidence="15">G188</strain>
    </source>
</reference>
<dbReference type="InterPro" id="IPR059000">
    <property type="entry name" value="ATPase_P-type_domA"/>
</dbReference>
<feature type="transmembrane region" description="Helical" evidence="12">
    <location>
        <begin position="352"/>
        <end position="374"/>
    </location>
</feature>
<evidence type="ECO:0000313" key="16">
    <source>
        <dbReference type="Proteomes" id="UP000683575"/>
    </source>
</evidence>
<keyword evidence="8 12" id="KW-1133">Transmembrane helix</keyword>
<dbReference type="Proteomes" id="UP000683575">
    <property type="component" value="Chromosome"/>
</dbReference>
<dbReference type="NCBIfam" id="TIGR01525">
    <property type="entry name" value="ATPase-IB_hvy"/>
    <property type="match status" value="1"/>
</dbReference>
<accession>A0A975SY80</accession>
<dbReference type="PANTHER" id="PTHR43520">
    <property type="entry name" value="ATP7, ISOFORM B"/>
    <property type="match status" value="1"/>
</dbReference>
<dbReference type="GO" id="GO:0005886">
    <property type="term" value="C:plasma membrane"/>
    <property type="evidence" value="ECO:0007669"/>
    <property type="project" value="UniProtKB-SubCell"/>
</dbReference>
<dbReference type="InterPro" id="IPR017969">
    <property type="entry name" value="Heavy-metal-associated_CS"/>
</dbReference>
<dbReference type="SFLD" id="SFLDS00003">
    <property type="entry name" value="Haloacid_Dehalogenase"/>
    <property type="match status" value="1"/>
</dbReference>
<dbReference type="AlphaFoldDB" id="A0A975SY80"/>
<evidence type="ECO:0000256" key="13">
    <source>
        <dbReference type="SAM" id="MobiDB-lite"/>
    </source>
</evidence>
<feature type="transmembrane region" description="Helical" evidence="12">
    <location>
        <begin position="139"/>
        <end position="158"/>
    </location>
</feature>
<dbReference type="PROSITE" id="PS01229">
    <property type="entry name" value="COF_2"/>
    <property type="match status" value="1"/>
</dbReference>
<dbReference type="InterPro" id="IPR006121">
    <property type="entry name" value="HMA_dom"/>
</dbReference>
<dbReference type="PANTHER" id="PTHR43520:SF8">
    <property type="entry name" value="P-TYPE CU(+) TRANSPORTER"/>
    <property type="match status" value="1"/>
</dbReference>
<dbReference type="GO" id="GO:0016887">
    <property type="term" value="F:ATP hydrolysis activity"/>
    <property type="evidence" value="ECO:0007669"/>
    <property type="project" value="InterPro"/>
</dbReference>
<proteinExistence type="inferred from homology"/>
<sequence>MASLRDAPPPGSSRRASGSSGSSGGHVDLLVGGMTCASCVGRVEKKLNRIDGVTATVNLATASASVDYTGDVGVEDLVRTVQQTGYTAAVSTDASSTAATDDERALAADYRRRLLVAAPLSLLVVALTMLPGVPDTTAVRLTALALATPVVLWAGWPFHRAAALNARHGASTMDTLVSLGTLVAYGWSLVQALTGGMHTYVEVAATVTTFLLLGRWSESRAKQRAGSALRELLALGAHEATLLDEDGAERLVEVGLLRPGMRFLVRPGEQVATDGVVLEGRSGVDESMLTGESVPVDKSPGDEVVGATLNTSGRLVVEVTRVGRDTAVARIADLVRHAQATKAPVQRLADRVSAVFVPVVLGLAVATFAAWALLGDPAGGFTAAVAVLVIACPCALGLATPTALLVGTGRAAQLGIVIREAGVLESTRRIDTIVLDKTGTVTTGVMGVHDVVTHHAEAVRLAGALEASSEHPVGRAVAEYAARTGPQPWQSRPPTVTDFANHEGIGVSGVVDGRRVRVGRAPADVALPSADADGGTRSETLPFALAQAVCSAREAGRTAVLVELDGRPAAVFDVGDTVKATSADAVRRLRGLGLHPILLTGDHTTTARAVAAEVGIDEVIAEVMPADKAATIAGLRAQGRVVAMVGDGVNDAAALVEADLGVAMGTGTAAAIEASDLTLTHGDLRAAADAIELSRRTLRTVRQNLFWAFAYNVVGLPVAALGLLDPMIAGAAMAASSVCVVGNSLRLRRFTPDRRS</sequence>
<protein>
    <recommendedName>
        <fullName evidence="11">Cation-transporting P-type ATPase B</fullName>
    </recommendedName>
</protein>
<gene>
    <name evidence="15" type="ORF">KRR39_22450</name>
</gene>
<feature type="transmembrane region" description="Helical" evidence="12">
    <location>
        <begin position="380"/>
        <end position="406"/>
    </location>
</feature>
<evidence type="ECO:0000256" key="12">
    <source>
        <dbReference type="RuleBase" id="RU362081"/>
    </source>
</evidence>
<feature type="transmembrane region" description="Helical" evidence="12">
    <location>
        <begin position="704"/>
        <end position="721"/>
    </location>
</feature>
<dbReference type="GO" id="GO:0055070">
    <property type="term" value="P:copper ion homeostasis"/>
    <property type="evidence" value="ECO:0007669"/>
    <property type="project" value="TreeGrafter"/>
</dbReference>
<keyword evidence="4 12" id="KW-0479">Metal-binding</keyword>
<dbReference type="FunFam" id="3.30.70.100:FF:000005">
    <property type="entry name" value="Copper-exporting P-type ATPase A"/>
    <property type="match status" value="1"/>
</dbReference>
<feature type="region of interest" description="Disordered" evidence="13">
    <location>
        <begin position="1"/>
        <end position="24"/>
    </location>
</feature>
<keyword evidence="9 12" id="KW-0472">Membrane</keyword>
<keyword evidence="5 12" id="KW-0547">Nucleotide-binding</keyword>
<dbReference type="Pfam" id="PF00702">
    <property type="entry name" value="Hydrolase"/>
    <property type="match status" value="1"/>
</dbReference>
<dbReference type="Pfam" id="PF00122">
    <property type="entry name" value="E1-E2_ATPase"/>
    <property type="match status" value="1"/>
</dbReference>
<evidence type="ECO:0000259" key="14">
    <source>
        <dbReference type="PROSITE" id="PS50846"/>
    </source>
</evidence>
<evidence type="ECO:0000256" key="11">
    <source>
        <dbReference type="ARBA" id="ARBA00074171"/>
    </source>
</evidence>
<evidence type="ECO:0000256" key="7">
    <source>
        <dbReference type="ARBA" id="ARBA00022967"/>
    </source>
</evidence>
<evidence type="ECO:0000256" key="9">
    <source>
        <dbReference type="ARBA" id="ARBA00023136"/>
    </source>
</evidence>
<evidence type="ECO:0000256" key="4">
    <source>
        <dbReference type="ARBA" id="ARBA00022723"/>
    </source>
</evidence>